<dbReference type="PANTHER" id="PTHR43685">
    <property type="entry name" value="GLYCOSYLTRANSFERASE"/>
    <property type="match status" value="1"/>
</dbReference>
<dbReference type="OrthoDB" id="9785185at2"/>
<dbReference type="InterPro" id="IPR001173">
    <property type="entry name" value="Glyco_trans_2-like"/>
</dbReference>
<reference evidence="2 3" key="1">
    <citation type="journal article" date="2018" name="Sci. Rep.">
        <title>A novel species of the marine cyanobacterium Acaryochloris with a unique pigment content and lifestyle.</title>
        <authorList>
            <person name="Partensky F."/>
            <person name="Six C."/>
            <person name="Ratin M."/>
            <person name="Garczarek L."/>
            <person name="Vaulot D."/>
            <person name="Probert I."/>
            <person name="Calteau A."/>
            <person name="Gourvil P."/>
            <person name="Marie D."/>
            <person name="Grebert T."/>
            <person name="Bouchier C."/>
            <person name="Le Panse S."/>
            <person name="Gachenot M."/>
            <person name="Rodriguez F."/>
            <person name="Garrido J.L."/>
        </authorList>
    </citation>
    <scope>NUCLEOTIDE SEQUENCE [LARGE SCALE GENOMIC DNA]</scope>
    <source>
        <strain evidence="2 3">RCC1774</strain>
    </source>
</reference>
<comment type="caution">
    <text evidence="2">The sequence shown here is derived from an EMBL/GenBank/DDBJ whole genome shotgun (WGS) entry which is preliminary data.</text>
</comment>
<dbReference type="GO" id="GO:0016757">
    <property type="term" value="F:glycosyltransferase activity"/>
    <property type="evidence" value="ECO:0007669"/>
    <property type="project" value="UniProtKB-KW"/>
</dbReference>
<dbReference type="EC" id="2.4.1.-" evidence="2"/>
<dbReference type="EMBL" id="PQWO01000010">
    <property type="protein sequence ID" value="PZD72432.1"/>
    <property type="molecule type" value="Genomic_DNA"/>
</dbReference>
<dbReference type="Proteomes" id="UP000248857">
    <property type="component" value="Unassembled WGS sequence"/>
</dbReference>
<keyword evidence="2" id="KW-0328">Glycosyltransferase</keyword>
<evidence type="ECO:0000313" key="3">
    <source>
        <dbReference type="Proteomes" id="UP000248857"/>
    </source>
</evidence>
<dbReference type="SUPFAM" id="SSF53448">
    <property type="entry name" value="Nucleotide-diphospho-sugar transferases"/>
    <property type="match status" value="1"/>
</dbReference>
<protein>
    <submittedName>
        <fullName evidence="2">Poly-beta-1,6-N-acetyl-D-glucosamine synthase</fullName>
        <ecNumber evidence="2">2.4.1.-</ecNumber>
    </submittedName>
</protein>
<dbReference type="AlphaFoldDB" id="A0A2W1JNF0"/>
<feature type="domain" description="Glycosyltransferase 2-like" evidence="1">
    <location>
        <begin position="6"/>
        <end position="136"/>
    </location>
</feature>
<sequence length="305" mass="34201">MSHTLSVIITCYSEGDLLHEAVQSVISQSKTPLEIIVVNDSSTDPETIKACRTLDANPLVTVINRHENGGTSAARNDGVQAATGDICLMLDGDDLLPPEALSTVQNVFDQHPAAGFIFGDYLRQDNPQQPAQCITPGQPILSYQLKARPLSLSSNWTLLGTSPIKRKLWQSVGGYDLNFGVQDLHDVEFWVRVLATGCSYAYAPQPIYLWRKYFGSNSRQVTPLAWYRLAESHFDIYCASGLEYRANELLLLGSKWMYQTEKIQYYGGALFQNIRQGQYQFSSFLALMIPAGVLQLFSEYKRRNR</sequence>
<evidence type="ECO:0000259" key="1">
    <source>
        <dbReference type="Pfam" id="PF00535"/>
    </source>
</evidence>
<keyword evidence="3" id="KW-1185">Reference proteome</keyword>
<dbReference type="InterPro" id="IPR050834">
    <property type="entry name" value="Glycosyltransf_2"/>
</dbReference>
<gene>
    <name evidence="2" type="primary">pgaC_1</name>
    <name evidence="2" type="ORF">C1752_03591</name>
</gene>
<proteinExistence type="predicted"/>
<name>A0A2W1JNF0_9CYAN</name>
<evidence type="ECO:0000313" key="2">
    <source>
        <dbReference type="EMBL" id="PZD72432.1"/>
    </source>
</evidence>
<dbReference type="Pfam" id="PF00535">
    <property type="entry name" value="Glycos_transf_2"/>
    <property type="match status" value="1"/>
</dbReference>
<dbReference type="Gene3D" id="3.90.550.10">
    <property type="entry name" value="Spore Coat Polysaccharide Biosynthesis Protein SpsA, Chain A"/>
    <property type="match status" value="1"/>
</dbReference>
<dbReference type="RefSeq" id="WP_110987002.1">
    <property type="nucleotide sequence ID" value="NZ_CAWNWM010000010.1"/>
</dbReference>
<dbReference type="CDD" id="cd00761">
    <property type="entry name" value="Glyco_tranf_GTA_type"/>
    <property type="match status" value="1"/>
</dbReference>
<dbReference type="InterPro" id="IPR029044">
    <property type="entry name" value="Nucleotide-diphossugar_trans"/>
</dbReference>
<dbReference type="PANTHER" id="PTHR43685:SF2">
    <property type="entry name" value="GLYCOSYLTRANSFERASE 2-LIKE DOMAIN-CONTAINING PROTEIN"/>
    <property type="match status" value="1"/>
</dbReference>
<organism evidence="2 3">
    <name type="scientific">Acaryochloris thomasi RCC1774</name>
    <dbReference type="NCBI Taxonomy" id="1764569"/>
    <lineage>
        <taxon>Bacteria</taxon>
        <taxon>Bacillati</taxon>
        <taxon>Cyanobacteriota</taxon>
        <taxon>Cyanophyceae</taxon>
        <taxon>Acaryochloridales</taxon>
        <taxon>Acaryochloridaceae</taxon>
        <taxon>Acaryochloris</taxon>
        <taxon>Acaryochloris thomasi</taxon>
    </lineage>
</organism>
<accession>A0A2W1JNF0</accession>
<keyword evidence="2" id="KW-0808">Transferase</keyword>